<evidence type="ECO:0000313" key="4">
    <source>
        <dbReference type="EMBL" id="MFN2976920.1"/>
    </source>
</evidence>
<organism evidence="4 5">
    <name type="scientific">Terriglobus aquaticus</name>
    <dbReference type="NCBI Taxonomy" id="940139"/>
    <lineage>
        <taxon>Bacteria</taxon>
        <taxon>Pseudomonadati</taxon>
        <taxon>Acidobacteriota</taxon>
        <taxon>Terriglobia</taxon>
        <taxon>Terriglobales</taxon>
        <taxon>Acidobacteriaceae</taxon>
        <taxon>Terriglobus</taxon>
    </lineage>
</organism>
<dbReference type="Gene3D" id="1.20.1260.10">
    <property type="match status" value="1"/>
</dbReference>
<dbReference type="InterPro" id="IPR002177">
    <property type="entry name" value="DPS_DNA-bd"/>
</dbReference>
<dbReference type="NCBIfam" id="NF006975">
    <property type="entry name" value="PRK09448.1"/>
    <property type="match status" value="1"/>
</dbReference>
<accession>A0ABW9KQE6</accession>
<evidence type="ECO:0000313" key="5">
    <source>
        <dbReference type="Proteomes" id="UP001634747"/>
    </source>
</evidence>
<comment type="caution">
    <text evidence="4">The sequence shown here is derived from an EMBL/GenBank/DDBJ whole genome shotgun (WGS) entry which is preliminary data.</text>
</comment>
<dbReference type="PIRSF" id="PIRSF005900">
    <property type="entry name" value="Dps"/>
    <property type="match status" value="1"/>
</dbReference>
<dbReference type="EMBL" id="JBJYXY010000001">
    <property type="protein sequence ID" value="MFN2976920.1"/>
    <property type="molecule type" value="Genomic_DNA"/>
</dbReference>
<comment type="similarity">
    <text evidence="1 2">Belongs to the Dps family.</text>
</comment>
<dbReference type="InterPro" id="IPR009078">
    <property type="entry name" value="Ferritin-like_SF"/>
</dbReference>
<dbReference type="SUPFAM" id="SSF47240">
    <property type="entry name" value="Ferritin-like"/>
    <property type="match status" value="1"/>
</dbReference>
<dbReference type="InterPro" id="IPR012347">
    <property type="entry name" value="Ferritin-like"/>
</dbReference>
<evidence type="ECO:0000259" key="3">
    <source>
        <dbReference type="Pfam" id="PF00210"/>
    </source>
</evidence>
<dbReference type="InterPro" id="IPR008331">
    <property type="entry name" value="Ferritin_DPS_dom"/>
</dbReference>
<dbReference type="PRINTS" id="PR01346">
    <property type="entry name" value="HELNAPAPROT"/>
</dbReference>
<name>A0ABW9KQE6_9BACT</name>
<dbReference type="InterPro" id="IPR023188">
    <property type="entry name" value="DPS_DNA-bd_CS"/>
</dbReference>
<sequence>MAKAEAKAQPKSRMYKNRVALADDVKQKVVDVMNVTLGAALDMYSQAKYAHWNVKGINFYQLHLVFDATAKVIFKQIDPIAERITQLGGVAAGTVRQSAEGSPIPPYKTSAVAGLEHLNALADALGTYCKELREASDKIDEIGDGPTSDFYNQLIVDAEEELYFLESHLEAGDVQ</sequence>
<dbReference type="Pfam" id="PF00210">
    <property type="entry name" value="Ferritin"/>
    <property type="match status" value="1"/>
</dbReference>
<dbReference type="PROSITE" id="PS00819">
    <property type="entry name" value="DPS_2"/>
    <property type="match status" value="1"/>
</dbReference>
<dbReference type="Proteomes" id="UP001634747">
    <property type="component" value="Unassembled WGS sequence"/>
</dbReference>
<dbReference type="PANTHER" id="PTHR42932:SF3">
    <property type="entry name" value="DNA PROTECTION DURING STARVATION PROTEIN"/>
    <property type="match status" value="1"/>
</dbReference>
<proteinExistence type="inferred from homology"/>
<dbReference type="PANTHER" id="PTHR42932">
    <property type="entry name" value="GENERAL STRESS PROTEIN 20U"/>
    <property type="match status" value="1"/>
</dbReference>
<dbReference type="RefSeq" id="WP_263414900.1">
    <property type="nucleotide sequence ID" value="NZ_BAABBH010000001.1"/>
</dbReference>
<dbReference type="PROSITE" id="PS00818">
    <property type="entry name" value="DPS_1"/>
    <property type="match status" value="1"/>
</dbReference>
<keyword evidence="5" id="KW-1185">Reference proteome</keyword>
<gene>
    <name evidence="4" type="primary">dps</name>
    <name evidence="4" type="synonym">pexB</name>
    <name evidence="4" type="ORF">ACK2TP_14210</name>
</gene>
<reference evidence="4 5" key="1">
    <citation type="submission" date="2024-12" db="EMBL/GenBank/DDBJ databases">
        <authorList>
            <person name="Lee Y."/>
        </authorList>
    </citation>
    <scope>NUCLEOTIDE SEQUENCE [LARGE SCALE GENOMIC DNA]</scope>
    <source>
        <strain evidence="4 5">03SUJ4</strain>
    </source>
</reference>
<evidence type="ECO:0000256" key="2">
    <source>
        <dbReference type="RuleBase" id="RU003875"/>
    </source>
</evidence>
<protein>
    <submittedName>
        <fullName evidence="4">DNA starvation/stationary phase protection protein Dps</fullName>
    </submittedName>
</protein>
<feature type="domain" description="Ferritin/DPS" evidence="3">
    <location>
        <begin position="33"/>
        <end position="170"/>
    </location>
</feature>
<dbReference type="CDD" id="cd01043">
    <property type="entry name" value="DPS"/>
    <property type="match status" value="1"/>
</dbReference>
<evidence type="ECO:0000256" key="1">
    <source>
        <dbReference type="ARBA" id="ARBA00009497"/>
    </source>
</evidence>